<proteinExistence type="predicted"/>
<dbReference type="InterPro" id="IPR036388">
    <property type="entry name" value="WH-like_DNA-bd_sf"/>
</dbReference>
<keyword evidence="1" id="KW-0805">Transcription regulation</keyword>
<dbReference type="Pfam" id="PF04967">
    <property type="entry name" value="HTH_10"/>
    <property type="match status" value="1"/>
</dbReference>
<accession>A0A1I6RQU6</accession>
<dbReference type="Proteomes" id="UP000199199">
    <property type="component" value="Unassembled WGS sequence"/>
</dbReference>
<dbReference type="SUPFAM" id="SSF88659">
    <property type="entry name" value="Sigma3 and sigma4 domains of RNA polymerase sigma factors"/>
    <property type="match status" value="1"/>
</dbReference>
<dbReference type="AlphaFoldDB" id="A0A1I6RQU6"/>
<protein>
    <submittedName>
        <fullName evidence="4">HTH DNA binding domain-containing protein</fullName>
    </submittedName>
</protein>
<reference evidence="5" key="1">
    <citation type="submission" date="2016-10" db="EMBL/GenBank/DDBJ databases">
        <authorList>
            <person name="Varghese N."/>
            <person name="Submissions S."/>
        </authorList>
    </citation>
    <scope>NUCLEOTIDE SEQUENCE [LARGE SCALE GENOMIC DNA]</scope>
    <source>
        <strain evidence="5">DSM 22427</strain>
    </source>
</reference>
<sequence length="272" mass="30102">MVGTDSIGVHGVCIQYVYVAHTETDEQNRHMSSTSSTATTTGTDGTRLALEIWHPDCWGLQATEAVDAGLLVHTVHRTVEETVKGHFTVYADTTAQLDEFVEFANESPLTHSTVELGQRPTSGAPDPGNATRELFVEYEPEHSISDTLVSHGFIHDASVRVERGLEHWPVFVADGRPEIQSRLESIRAETDAEISISKIASPAGDSSGTPDRLDRLTPRQRDAFELACERNYYAWPREIDTRELADELGVSKTTLLEHLRKAEAKLLNPDEP</sequence>
<dbReference type="InterPro" id="IPR013324">
    <property type="entry name" value="RNA_pol_sigma_r3/r4-like"/>
</dbReference>
<dbReference type="PANTHER" id="PTHR34236">
    <property type="entry name" value="DIMETHYL SULFOXIDE REDUCTASE TRANSCRIPTIONAL ACTIVATOR"/>
    <property type="match status" value="1"/>
</dbReference>
<keyword evidence="2" id="KW-0804">Transcription</keyword>
<feature type="domain" description="HTH bat-type" evidence="3">
    <location>
        <begin position="216"/>
        <end position="267"/>
    </location>
</feature>
<evidence type="ECO:0000313" key="5">
    <source>
        <dbReference type="Proteomes" id="UP000199199"/>
    </source>
</evidence>
<evidence type="ECO:0000256" key="2">
    <source>
        <dbReference type="ARBA" id="ARBA00023163"/>
    </source>
</evidence>
<dbReference type="PANTHER" id="PTHR34236:SF1">
    <property type="entry name" value="DIMETHYL SULFOXIDE REDUCTASE TRANSCRIPTIONAL ACTIVATOR"/>
    <property type="match status" value="1"/>
</dbReference>
<keyword evidence="5" id="KW-1185">Reference proteome</keyword>
<dbReference type="EMBL" id="FOZS01000002">
    <property type="protein sequence ID" value="SFS67113.1"/>
    <property type="molecule type" value="Genomic_DNA"/>
</dbReference>
<evidence type="ECO:0000313" key="4">
    <source>
        <dbReference type="EMBL" id="SFS67113.1"/>
    </source>
</evidence>
<dbReference type="Gene3D" id="1.10.10.10">
    <property type="entry name" value="Winged helix-like DNA-binding domain superfamily/Winged helix DNA-binding domain"/>
    <property type="match status" value="1"/>
</dbReference>
<name>A0A1I6RQU6_9EURY</name>
<evidence type="ECO:0000256" key="1">
    <source>
        <dbReference type="ARBA" id="ARBA00023015"/>
    </source>
</evidence>
<evidence type="ECO:0000259" key="3">
    <source>
        <dbReference type="Pfam" id="PF04967"/>
    </source>
</evidence>
<organism evidence="4 5">
    <name type="scientific">Halostagnicola kamekurae</name>
    <dbReference type="NCBI Taxonomy" id="619731"/>
    <lineage>
        <taxon>Archaea</taxon>
        <taxon>Methanobacteriati</taxon>
        <taxon>Methanobacteriota</taxon>
        <taxon>Stenosarchaea group</taxon>
        <taxon>Halobacteria</taxon>
        <taxon>Halobacteriales</taxon>
        <taxon>Natrialbaceae</taxon>
        <taxon>Halostagnicola</taxon>
    </lineage>
</organism>
<dbReference type="InterPro" id="IPR007050">
    <property type="entry name" value="HTH_bacterioopsin"/>
</dbReference>
<gene>
    <name evidence="4" type="ORF">SAMN04488556_2009</name>
</gene>